<proteinExistence type="predicted"/>
<dbReference type="Gene3D" id="3.40.50.300">
    <property type="entry name" value="P-loop containing nucleotide triphosphate hydrolases"/>
    <property type="match status" value="1"/>
</dbReference>
<dbReference type="EMBL" id="SNUZ01000009">
    <property type="protein sequence ID" value="MCL3787744.1"/>
    <property type="molecule type" value="Genomic_DNA"/>
</dbReference>
<dbReference type="Proteomes" id="UP001056693">
    <property type="component" value="Unassembled WGS sequence"/>
</dbReference>
<reference evidence="1 2" key="1">
    <citation type="submission" date="2019-03" db="EMBL/GenBank/DDBJ databases">
        <authorList>
            <person name="Molinero N."/>
            <person name="Sanchez B."/>
            <person name="Walker A."/>
            <person name="Duncan S."/>
            <person name="Delgado S."/>
            <person name="Margolles A."/>
        </authorList>
    </citation>
    <scope>NUCLEOTIDE SEQUENCE [LARGE SCALE GENOMIC DNA]</scope>
    <source>
        <strain evidence="1 2">IPLA60002</strain>
    </source>
</reference>
<sequence length="246" mass="28296">MPIYKIADIISDIRPKFPTFEKNAKNYEYSGNEPAQIKLAVKEDFLREKYNENMLFSIGELECIFMSDVFNKKILKYNAIFLHSSAILYKGKAYLFSADSGVGKSTHTKLWIKKFGAENVQIINDDKPIIRFIDNDWYVYGSPFDGGTGINKNIRAKLGGIIFLERAEENSIEVLDKNSIFSRIYKNTIKFSLDDEYAGYMLNTADKLIKENYFYLLKCNMNIESAEICEKFLLTGDSYGKAEKNT</sequence>
<dbReference type="SUPFAM" id="SSF53795">
    <property type="entry name" value="PEP carboxykinase-like"/>
    <property type="match status" value="1"/>
</dbReference>
<name>A0ABT0NI20_9FIRM</name>
<gene>
    <name evidence="1" type="ORF">E2N93_06960</name>
</gene>
<comment type="caution">
    <text evidence="1">The sequence shown here is derived from an EMBL/GenBank/DDBJ whole genome shotgun (WGS) entry which is preliminary data.</text>
</comment>
<accession>A0ABT0NI20</accession>
<evidence type="ECO:0008006" key="3">
    <source>
        <dbReference type="Google" id="ProtNLM"/>
    </source>
</evidence>
<keyword evidence="2" id="KW-1185">Reference proteome</keyword>
<organism evidence="1 2">
    <name type="scientific">Ruminococcus bromii</name>
    <dbReference type="NCBI Taxonomy" id="40518"/>
    <lineage>
        <taxon>Bacteria</taxon>
        <taxon>Bacillati</taxon>
        <taxon>Bacillota</taxon>
        <taxon>Clostridia</taxon>
        <taxon>Eubacteriales</taxon>
        <taxon>Oscillospiraceae</taxon>
        <taxon>Ruminococcus</taxon>
    </lineage>
</organism>
<dbReference type="InterPro" id="IPR027417">
    <property type="entry name" value="P-loop_NTPase"/>
</dbReference>
<protein>
    <recommendedName>
        <fullName evidence="3">SynChlorMet cassette protein ScmC</fullName>
    </recommendedName>
</protein>
<evidence type="ECO:0000313" key="1">
    <source>
        <dbReference type="EMBL" id="MCL3787744.1"/>
    </source>
</evidence>
<dbReference type="RefSeq" id="WP_249376745.1">
    <property type="nucleotide sequence ID" value="NZ_SNUZ01000009.1"/>
</dbReference>
<evidence type="ECO:0000313" key="2">
    <source>
        <dbReference type="Proteomes" id="UP001056693"/>
    </source>
</evidence>